<organism evidence="1 2">
    <name type="scientific">Persea americana</name>
    <name type="common">Avocado</name>
    <dbReference type="NCBI Taxonomy" id="3435"/>
    <lineage>
        <taxon>Eukaryota</taxon>
        <taxon>Viridiplantae</taxon>
        <taxon>Streptophyta</taxon>
        <taxon>Embryophyta</taxon>
        <taxon>Tracheophyta</taxon>
        <taxon>Spermatophyta</taxon>
        <taxon>Magnoliopsida</taxon>
        <taxon>Magnoliidae</taxon>
        <taxon>Laurales</taxon>
        <taxon>Lauraceae</taxon>
        <taxon>Persea</taxon>
    </lineage>
</organism>
<sequence length="192" mass="22040">MTPEEAWSGRKPAVDHFRIFGCIAYAHIPYEKRRKLDNKGEKCIFLGVSDKSKAYKLYNPSTMKIVISRDVVFDEKGTWSWNQNGAKQNILANFDDDEKGQQPMENEQEQEATQNEQEQDATQNVPVADQSSLAAESERPQRVRRRPAWMIDYKKLRKLLGVCTSNDSKPLKFPAFQKLRKLLSVCISNASI</sequence>
<name>A0ACC2M658_PERAE</name>
<evidence type="ECO:0000313" key="2">
    <source>
        <dbReference type="Proteomes" id="UP001234297"/>
    </source>
</evidence>
<comment type="caution">
    <text evidence="1">The sequence shown here is derived from an EMBL/GenBank/DDBJ whole genome shotgun (WGS) entry which is preliminary data.</text>
</comment>
<dbReference type="Proteomes" id="UP001234297">
    <property type="component" value="Chromosome 5"/>
</dbReference>
<evidence type="ECO:0000313" key="1">
    <source>
        <dbReference type="EMBL" id="KAJ8640821.1"/>
    </source>
</evidence>
<protein>
    <submittedName>
        <fullName evidence="1">Uncharacterized protein</fullName>
    </submittedName>
</protein>
<gene>
    <name evidence="1" type="ORF">MRB53_017515</name>
</gene>
<reference evidence="1 2" key="1">
    <citation type="journal article" date="2022" name="Hortic Res">
        <title>A haplotype resolved chromosomal level avocado genome allows analysis of novel avocado genes.</title>
        <authorList>
            <person name="Nath O."/>
            <person name="Fletcher S.J."/>
            <person name="Hayward A."/>
            <person name="Shaw L.M."/>
            <person name="Masouleh A.K."/>
            <person name="Furtado A."/>
            <person name="Henry R.J."/>
            <person name="Mitter N."/>
        </authorList>
    </citation>
    <scope>NUCLEOTIDE SEQUENCE [LARGE SCALE GENOMIC DNA]</scope>
    <source>
        <strain evidence="2">cv. Hass</strain>
    </source>
</reference>
<proteinExistence type="predicted"/>
<accession>A0ACC2M658</accession>
<dbReference type="EMBL" id="CM056813">
    <property type="protein sequence ID" value="KAJ8640821.1"/>
    <property type="molecule type" value="Genomic_DNA"/>
</dbReference>
<keyword evidence="2" id="KW-1185">Reference proteome</keyword>